<dbReference type="AlphaFoldDB" id="A0A4D8P508"/>
<name>A0A4D8P508_9PROT</name>
<evidence type="ECO:0000313" key="3">
    <source>
        <dbReference type="Proteomes" id="UP000298595"/>
    </source>
</evidence>
<accession>A0A4D8P508</accession>
<protein>
    <submittedName>
        <fullName evidence="2">Uncharacterized protein</fullName>
    </submittedName>
</protein>
<gene>
    <name evidence="2" type="ORF">D3093_00005</name>
</gene>
<feature type="compositionally biased region" description="Basic and acidic residues" evidence="1">
    <location>
        <begin position="79"/>
        <end position="88"/>
    </location>
</feature>
<organism evidence="2 3">
    <name type="scientific">Azospirillum argentinense</name>
    <dbReference type="NCBI Taxonomy" id="2970906"/>
    <lineage>
        <taxon>Bacteria</taxon>
        <taxon>Pseudomonadati</taxon>
        <taxon>Pseudomonadota</taxon>
        <taxon>Alphaproteobacteria</taxon>
        <taxon>Rhodospirillales</taxon>
        <taxon>Azospirillaceae</taxon>
        <taxon>Azospirillum</taxon>
    </lineage>
</organism>
<sequence length="186" mass="21066">MQLRPPRRQGLRPVAVQRLVECRQDRHVLRRQQGVEVPYMDVDEVGCVVLHRSGDHGGDAPQNGGLRPLVRRLPMRPAMDARQRDQRPGHRRILRRDDDRAVPGADQGGVDGADHLLRRTVVLRVGADRAKGDATVRMVNASRHLRKTKARRDADAGVTFSSRPVATHHRFVHPMSLWCYSLKLIV</sequence>
<evidence type="ECO:0000313" key="2">
    <source>
        <dbReference type="EMBL" id="QCN93786.1"/>
    </source>
</evidence>
<dbReference type="EMBL" id="CP032321">
    <property type="protein sequence ID" value="QCN93786.1"/>
    <property type="molecule type" value="Genomic_DNA"/>
</dbReference>
<feature type="region of interest" description="Disordered" evidence="1">
    <location>
        <begin position="79"/>
        <end position="110"/>
    </location>
</feature>
<proteinExistence type="predicted"/>
<dbReference type="KEGG" id="aare:D3093_00005"/>
<dbReference type="Proteomes" id="UP000298595">
    <property type="component" value="Chromosome"/>
</dbReference>
<reference evidence="2 3" key="1">
    <citation type="submission" date="2018-09" db="EMBL/GenBank/DDBJ databases">
        <title>Whole genome based analysis of evolution and adaptive divergence in Indian and Brazilian strains of Azospirillum brasilense.</title>
        <authorList>
            <person name="Singh C."/>
            <person name="Tripathi A.K."/>
        </authorList>
    </citation>
    <scope>NUCLEOTIDE SEQUENCE [LARGE SCALE GENOMIC DNA]</scope>
    <source>
        <strain evidence="2 3">MTCC4035</strain>
    </source>
</reference>
<evidence type="ECO:0000256" key="1">
    <source>
        <dbReference type="SAM" id="MobiDB-lite"/>
    </source>
</evidence>